<dbReference type="OrthoDB" id="839323at2"/>
<reference evidence="2 3" key="1">
    <citation type="journal article" date="2011" name="Stand. Genomic Sci.">
        <title>Complete genome sequence of Marivirga tractuosa type strain (H-43).</title>
        <authorList>
            <person name="Pagani I."/>
            <person name="Chertkov O."/>
            <person name="Lapidus A."/>
            <person name="Lucas S."/>
            <person name="Del Rio T.G."/>
            <person name="Tice H."/>
            <person name="Copeland A."/>
            <person name="Cheng J.F."/>
            <person name="Nolan M."/>
            <person name="Saunders E."/>
            <person name="Pitluck S."/>
            <person name="Held B."/>
            <person name="Goodwin L."/>
            <person name="Liolios K."/>
            <person name="Ovchinikova G."/>
            <person name="Ivanova N."/>
            <person name="Mavromatis K."/>
            <person name="Pati A."/>
            <person name="Chen A."/>
            <person name="Palaniappan K."/>
            <person name="Land M."/>
            <person name="Hauser L."/>
            <person name="Jeffries C.D."/>
            <person name="Detter J.C."/>
            <person name="Han C."/>
            <person name="Tapia R."/>
            <person name="Ngatchou-Djao O.D."/>
            <person name="Rohde M."/>
            <person name="Goker M."/>
            <person name="Spring S."/>
            <person name="Sikorski J."/>
            <person name="Woyke T."/>
            <person name="Bristow J."/>
            <person name="Eisen J.A."/>
            <person name="Markowitz V."/>
            <person name="Hugenholtz P."/>
            <person name="Klenk H.P."/>
            <person name="Kyrpides N.C."/>
        </authorList>
    </citation>
    <scope>NUCLEOTIDE SEQUENCE [LARGE SCALE GENOMIC DNA]</scope>
    <source>
        <strain evidence="3">ATCC 23168 / DSM 4126 / NBRC 15989 / NCIMB 1408 / VKM B-1430 / H-43</strain>
    </source>
</reference>
<name>E4TT76_MARTH</name>
<keyword evidence="3" id="KW-1185">Reference proteome</keyword>
<accession>E4TT76</accession>
<evidence type="ECO:0000313" key="2">
    <source>
        <dbReference type="EMBL" id="ADR21906.1"/>
    </source>
</evidence>
<protein>
    <submittedName>
        <fullName evidence="2">Uncharacterized protein</fullName>
    </submittedName>
</protein>
<organism evidence="2 3">
    <name type="scientific">Marivirga tractuosa (strain ATCC 23168 / DSM 4126 / NBRC 15989 / NCIMB 1408 / VKM B-1430 / H-43)</name>
    <name type="common">Microscilla tractuosa</name>
    <name type="synonym">Flexibacter tractuosus</name>
    <dbReference type="NCBI Taxonomy" id="643867"/>
    <lineage>
        <taxon>Bacteria</taxon>
        <taxon>Pseudomonadati</taxon>
        <taxon>Bacteroidota</taxon>
        <taxon>Cytophagia</taxon>
        <taxon>Cytophagales</taxon>
        <taxon>Marivirgaceae</taxon>
        <taxon>Marivirga</taxon>
    </lineage>
</organism>
<dbReference type="RefSeq" id="WP_013454049.1">
    <property type="nucleotide sequence ID" value="NC_014759.1"/>
</dbReference>
<dbReference type="KEGG" id="mtt:Ftrac_1921"/>
<feature type="region of interest" description="Disordered" evidence="1">
    <location>
        <begin position="55"/>
        <end position="77"/>
    </location>
</feature>
<evidence type="ECO:0000256" key="1">
    <source>
        <dbReference type="SAM" id="MobiDB-lite"/>
    </source>
</evidence>
<evidence type="ECO:0000313" key="3">
    <source>
        <dbReference type="Proteomes" id="UP000008720"/>
    </source>
</evidence>
<sequence length="77" mass="9014">MDTVQLRKKIHEYVDQADDRFLTLITGMIEADKSGDWWDELHPNLKVSLDRALEQSKKGEGRPHDEVMSEIKSKYLK</sequence>
<dbReference type="AlphaFoldDB" id="E4TT76"/>
<proteinExistence type="predicted"/>
<dbReference type="Proteomes" id="UP000008720">
    <property type="component" value="Chromosome"/>
</dbReference>
<dbReference type="HOGENOM" id="CLU_2633947_0_0_10"/>
<dbReference type="EMBL" id="CP002349">
    <property type="protein sequence ID" value="ADR21906.1"/>
    <property type="molecule type" value="Genomic_DNA"/>
</dbReference>
<gene>
    <name evidence="2" type="ordered locus">Ftrac_1921</name>
</gene>